<name>A0A2A8CVP4_9BACT</name>
<comment type="caution">
    <text evidence="2">The sequence shown here is derived from an EMBL/GenBank/DDBJ whole genome shotgun (WGS) entry which is preliminary data.</text>
</comment>
<evidence type="ECO:0000313" key="2">
    <source>
        <dbReference type="EMBL" id="PEN12667.1"/>
    </source>
</evidence>
<feature type="transmembrane region" description="Helical" evidence="1">
    <location>
        <begin position="38"/>
        <end position="55"/>
    </location>
</feature>
<evidence type="ECO:0000313" key="3">
    <source>
        <dbReference type="Proteomes" id="UP000220102"/>
    </source>
</evidence>
<reference evidence="2 3" key="1">
    <citation type="submission" date="2017-10" db="EMBL/GenBank/DDBJ databases">
        <title>Draft genome of Longibacter Salinarum.</title>
        <authorList>
            <person name="Goh K.M."/>
            <person name="Shamsir M.S."/>
            <person name="Lim S.W."/>
        </authorList>
    </citation>
    <scope>NUCLEOTIDE SEQUENCE [LARGE SCALE GENOMIC DNA]</scope>
    <source>
        <strain evidence="2 3">KCTC 52045</strain>
    </source>
</reference>
<proteinExistence type="predicted"/>
<evidence type="ECO:0000256" key="1">
    <source>
        <dbReference type="SAM" id="Phobius"/>
    </source>
</evidence>
<sequence>MFSEPTNRPTPHNAPTQATIQRVWEHALHEEKMHSDRSNFFLVAEAMLFVFYATLDASTQIWALVSICALGILLTLMWVLIAMRQEGDFDLAVERLELFAEEYPDYSDQRDGWLRAKGMTILGRWVPSVVGIAWIILIVEILTR</sequence>
<dbReference type="Pfam" id="PF24838">
    <property type="entry name" value="8xMP"/>
    <property type="match status" value="1"/>
</dbReference>
<feature type="transmembrane region" description="Helical" evidence="1">
    <location>
        <begin position="125"/>
        <end position="143"/>
    </location>
</feature>
<organism evidence="2 3">
    <name type="scientific">Longibacter salinarum</name>
    <dbReference type="NCBI Taxonomy" id="1850348"/>
    <lineage>
        <taxon>Bacteria</taxon>
        <taxon>Pseudomonadati</taxon>
        <taxon>Rhodothermota</taxon>
        <taxon>Rhodothermia</taxon>
        <taxon>Rhodothermales</taxon>
        <taxon>Salisaetaceae</taxon>
        <taxon>Longibacter</taxon>
    </lineage>
</organism>
<dbReference type="AlphaFoldDB" id="A0A2A8CVP4"/>
<dbReference type="EMBL" id="PDEQ01000007">
    <property type="protein sequence ID" value="PEN12667.1"/>
    <property type="molecule type" value="Genomic_DNA"/>
</dbReference>
<keyword evidence="1" id="KW-1133">Transmembrane helix</keyword>
<keyword evidence="1" id="KW-0472">Membrane</keyword>
<accession>A0A2A8CVP4</accession>
<keyword evidence="3" id="KW-1185">Reference proteome</keyword>
<feature type="transmembrane region" description="Helical" evidence="1">
    <location>
        <begin position="61"/>
        <end position="81"/>
    </location>
</feature>
<dbReference type="Proteomes" id="UP000220102">
    <property type="component" value="Unassembled WGS sequence"/>
</dbReference>
<dbReference type="InterPro" id="IPR056918">
    <property type="entry name" value="8xMP"/>
</dbReference>
<gene>
    <name evidence="2" type="ORF">CRI94_14230</name>
</gene>
<protein>
    <submittedName>
        <fullName evidence="2">Uncharacterized protein</fullName>
    </submittedName>
</protein>
<keyword evidence="1" id="KW-0812">Transmembrane</keyword>